<comment type="caution">
    <text evidence="1">The sequence shown here is derived from an EMBL/GenBank/DDBJ whole genome shotgun (WGS) entry which is preliminary data.</text>
</comment>
<organism evidence="1 2">
    <name type="scientific">Limosilactobacillus reuteri</name>
    <name type="common">Lactobacillus reuteri</name>
    <dbReference type="NCBI Taxonomy" id="1598"/>
    <lineage>
        <taxon>Bacteria</taxon>
        <taxon>Bacillati</taxon>
        <taxon>Bacillota</taxon>
        <taxon>Bacilli</taxon>
        <taxon>Lactobacillales</taxon>
        <taxon>Lactobacillaceae</taxon>
        <taxon>Limosilactobacillus</taxon>
    </lineage>
</organism>
<protein>
    <submittedName>
        <fullName evidence="1">Acetyltransferase</fullName>
    </submittedName>
</protein>
<dbReference type="Proteomes" id="UP000245735">
    <property type="component" value="Unassembled WGS sequence"/>
</dbReference>
<evidence type="ECO:0000313" key="1">
    <source>
        <dbReference type="EMBL" id="PWT36857.1"/>
    </source>
</evidence>
<dbReference type="Pfam" id="PF08942">
    <property type="entry name" value="DUF1919"/>
    <property type="match status" value="1"/>
</dbReference>
<dbReference type="RefSeq" id="WP_109884670.1">
    <property type="nucleotide sequence ID" value="NZ_QGHR01000032.1"/>
</dbReference>
<accession>A0ABD6Y5B1</accession>
<dbReference type="EMBL" id="QGHV01000051">
    <property type="protein sequence ID" value="PWT36857.1"/>
    <property type="molecule type" value="Genomic_DNA"/>
</dbReference>
<dbReference type="InterPro" id="IPR037226">
    <property type="entry name" value="CAC2185-like_sf"/>
</dbReference>
<name>A0ABD6Y5B1_LIMRT</name>
<sequence length="215" mass="25559">MTYEGLRLKILAIRRIGLANLRKRKLNKSNFTIISNNCWGGEVYESYNLIKQSPTIGLFFMASDYIKFISNIHSYLESDMVFIDPMTSKYLDLLKNDKFYGTYPVAKLNDIEIFFMHYTSKEQVIKKWNRRIKRINWDHILYKFNDQNGCTEEDIQNFEMLPLKHKICFTVNEDYEKYSSVIKIHSPKRHNFIHASYEPFGNNKAVDINKLINDL</sequence>
<dbReference type="InterPro" id="IPR015037">
    <property type="entry name" value="DUF1919"/>
</dbReference>
<gene>
    <name evidence="1" type="ORF">DKZ35_08055</name>
</gene>
<dbReference type="AlphaFoldDB" id="A0ABD6Y5B1"/>
<reference evidence="2" key="1">
    <citation type="journal article" date="2018" name="Front. Microbiol.">
        <title>Comparative Genomics of the Herbivore Gut Symbiont Lactobacillus reuteri Reveals Genetic Diversity and Lifestyle Adaptation.</title>
        <authorList>
            <person name="Zhao J."/>
        </authorList>
    </citation>
    <scope>NUCLEOTIDE SEQUENCE [LARGE SCALE GENOMIC DNA]</scope>
    <source>
        <strain evidence="2">LR9</strain>
    </source>
</reference>
<evidence type="ECO:0000313" key="2">
    <source>
        <dbReference type="Proteomes" id="UP000245735"/>
    </source>
</evidence>
<proteinExistence type="predicted"/>
<dbReference type="SUPFAM" id="SSF142795">
    <property type="entry name" value="CAC2185-like"/>
    <property type="match status" value="1"/>
</dbReference>